<feature type="region of interest" description="Disordered" evidence="1">
    <location>
        <begin position="1"/>
        <end position="25"/>
    </location>
</feature>
<accession>A0A239GXH8</accession>
<feature type="compositionally biased region" description="Low complexity" evidence="1">
    <location>
        <begin position="11"/>
        <end position="21"/>
    </location>
</feature>
<dbReference type="Proteomes" id="UP000198280">
    <property type="component" value="Unassembled WGS sequence"/>
</dbReference>
<protein>
    <submittedName>
        <fullName evidence="3">Ser/Thr protein kinase RdoA involved in Cpx stress response, MazF antagonist</fullName>
    </submittedName>
</protein>
<feature type="compositionally biased region" description="Pro residues" evidence="1">
    <location>
        <begin position="132"/>
        <end position="144"/>
    </location>
</feature>
<proteinExistence type="predicted"/>
<evidence type="ECO:0000313" key="3">
    <source>
        <dbReference type="EMBL" id="SNS73575.1"/>
    </source>
</evidence>
<sequence length="290" mass="31364">MPLDGPPSPPAATYAETAEPQPEIPLIGGDVTEGVVRVGDTVRRPTGAHSPLVHALLRHLEHVGFPGAPRLLGIDAAGREVLTYVTGEVAGRPRPAWIADEARLVSVGRLVRAYDDAAAGFTPPDGVRAPSGPAPHPETPPAPAHPAEVIGHMDFTPDNIVFRDGRAAALIDFDLARPVPRVEEIHNAMLYWAPIGDPADADPHLRDVDVPRRCRLLADAYGMSGTDRGRLLEVAVLRTRRAWFSMKRMAETEGGGWARMWHEGVGDQIKRREVWLERHGSSIEAALTAP</sequence>
<dbReference type="InterPro" id="IPR002575">
    <property type="entry name" value="Aminoglycoside_PTrfase"/>
</dbReference>
<dbReference type="SUPFAM" id="SSF56112">
    <property type="entry name" value="Protein kinase-like (PK-like)"/>
    <property type="match status" value="1"/>
</dbReference>
<evidence type="ECO:0000313" key="4">
    <source>
        <dbReference type="Proteomes" id="UP000198280"/>
    </source>
</evidence>
<feature type="domain" description="Aminoglycoside phosphotransferase" evidence="2">
    <location>
        <begin position="142"/>
        <end position="216"/>
    </location>
</feature>
<dbReference type="EMBL" id="FZOF01000008">
    <property type="protein sequence ID" value="SNS73575.1"/>
    <property type="molecule type" value="Genomic_DNA"/>
</dbReference>
<name>A0A239GXH8_9ACTN</name>
<dbReference type="RefSeq" id="WP_220093306.1">
    <property type="nucleotide sequence ID" value="NZ_FZOF01000008.1"/>
</dbReference>
<feature type="region of interest" description="Disordered" evidence="1">
    <location>
        <begin position="121"/>
        <end position="146"/>
    </location>
</feature>
<dbReference type="AlphaFoldDB" id="A0A239GXH8"/>
<dbReference type="Gene3D" id="3.90.1200.10">
    <property type="match status" value="1"/>
</dbReference>
<evidence type="ECO:0000256" key="1">
    <source>
        <dbReference type="SAM" id="MobiDB-lite"/>
    </source>
</evidence>
<reference evidence="3 4" key="1">
    <citation type="submission" date="2017-06" db="EMBL/GenBank/DDBJ databases">
        <authorList>
            <person name="Kim H.J."/>
            <person name="Triplett B.A."/>
        </authorList>
    </citation>
    <scope>NUCLEOTIDE SEQUENCE [LARGE SCALE GENOMIC DNA]</scope>
    <source>
        <strain evidence="3 4">CGMCC 4.1858</strain>
    </source>
</reference>
<keyword evidence="4" id="KW-1185">Reference proteome</keyword>
<keyword evidence="3" id="KW-0418">Kinase</keyword>
<dbReference type="GO" id="GO:0016301">
    <property type="term" value="F:kinase activity"/>
    <property type="evidence" value="ECO:0007669"/>
    <property type="project" value="UniProtKB-KW"/>
</dbReference>
<dbReference type="InterPro" id="IPR011009">
    <property type="entry name" value="Kinase-like_dom_sf"/>
</dbReference>
<keyword evidence="3" id="KW-0808">Transferase</keyword>
<feature type="compositionally biased region" description="Pro residues" evidence="1">
    <location>
        <begin position="1"/>
        <end position="10"/>
    </location>
</feature>
<dbReference type="Pfam" id="PF01636">
    <property type="entry name" value="APH"/>
    <property type="match status" value="1"/>
</dbReference>
<gene>
    <name evidence="3" type="ORF">SAMN05216252_10883</name>
</gene>
<evidence type="ECO:0000259" key="2">
    <source>
        <dbReference type="Pfam" id="PF01636"/>
    </source>
</evidence>
<organism evidence="3 4">
    <name type="scientific">Actinacidiphila glaucinigra</name>
    <dbReference type="NCBI Taxonomy" id="235986"/>
    <lineage>
        <taxon>Bacteria</taxon>
        <taxon>Bacillati</taxon>
        <taxon>Actinomycetota</taxon>
        <taxon>Actinomycetes</taxon>
        <taxon>Kitasatosporales</taxon>
        <taxon>Streptomycetaceae</taxon>
        <taxon>Actinacidiphila</taxon>
    </lineage>
</organism>